<sequence>MKRRLILGERIMYVDPITPLNCVFTAKILGELEENNIQQALDKIQSKHPLLRMNIEMINKIPHFVPNDNIDQIPIRKVAFLSDSDWLKESKTEWYKLFNQNNKPLARLVWLKGNLESNLMLILPHCICDGTTIANLMQELLTLIDHPEQELQPYQSFSSVSELLPQKDLKQNLIKGKTFAALGRLFFLFKPTSEKRFNPNNYAINWKLSKEETNAFLNKCKTENTSVHAAICAIFIDAFKRLKQDKAHGKIICPVDIRRFIPGIKADTMFAFAPIAELKVPAGDTDIWQNARMLKANLEDKINKMDVAQLLKMSEFFHSTASKMIGFLRSTNGSHDITLSNMGLLNIRQHYKTFSVETIYSPTVAFPWKNANTLVVSTFNNQLDFSFMSEETFLREVDALSIKASVISLMTSDINEYANI</sequence>
<evidence type="ECO:0000256" key="5">
    <source>
        <dbReference type="ARBA" id="ARBA00012866"/>
    </source>
</evidence>
<keyword evidence="7" id="KW-0808">Transferase</keyword>
<reference evidence="13" key="1">
    <citation type="journal article" date="2014" name="Int. J. Syst. Evol. Microbiol.">
        <title>Complete genome of a new Firmicutes species belonging to the dominant human colonic microbiota ('Ruminococcus bicirculans') reveals two chromosomes and a selective capacity to utilize plant glucans.</title>
        <authorList>
            <consortium name="NISC Comparative Sequencing Program"/>
            <person name="Wegmann U."/>
            <person name="Louis P."/>
            <person name="Goesmann A."/>
            <person name="Henrissat B."/>
            <person name="Duncan S.H."/>
            <person name="Flint H.J."/>
        </authorList>
    </citation>
    <scope>NUCLEOTIDE SEQUENCE</scope>
    <source>
        <strain evidence="13">CGMCC 1.15644</strain>
    </source>
</reference>
<dbReference type="InterPro" id="IPR023213">
    <property type="entry name" value="CAT-like_dom_sf"/>
</dbReference>
<evidence type="ECO:0000256" key="6">
    <source>
        <dbReference type="ARBA" id="ARBA00013449"/>
    </source>
</evidence>
<dbReference type="PANTHER" id="PTHR28037">
    <property type="entry name" value="ALCOHOL O-ACETYLTRANSFERASE 1-RELATED"/>
    <property type="match status" value="1"/>
</dbReference>
<dbReference type="PANTHER" id="PTHR28037:SF1">
    <property type="entry name" value="ALCOHOL O-ACETYLTRANSFERASE 1-RELATED"/>
    <property type="match status" value="1"/>
</dbReference>
<evidence type="ECO:0000313" key="14">
    <source>
        <dbReference type="EMBL" id="TCO24975.1"/>
    </source>
</evidence>
<organism evidence="14 15">
    <name type="scientific">Pedobacter psychrotolerans</name>
    <dbReference type="NCBI Taxonomy" id="1843235"/>
    <lineage>
        <taxon>Bacteria</taxon>
        <taxon>Pseudomonadati</taxon>
        <taxon>Bacteroidota</taxon>
        <taxon>Sphingobacteriia</taxon>
        <taxon>Sphingobacteriales</taxon>
        <taxon>Sphingobacteriaceae</taxon>
        <taxon>Pedobacter</taxon>
    </lineage>
</organism>
<evidence type="ECO:0000256" key="10">
    <source>
        <dbReference type="ARBA" id="ARBA00032317"/>
    </source>
</evidence>
<dbReference type="AlphaFoldDB" id="A0A4V2RZA7"/>
<evidence type="ECO:0000256" key="1">
    <source>
        <dbReference type="ARBA" id="ARBA00000026"/>
    </source>
</evidence>
<dbReference type="SUPFAM" id="SSF52777">
    <property type="entry name" value="CoA-dependent acyltransferases"/>
    <property type="match status" value="2"/>
</dbReference>
<dbReference type="Gene3D" id="3.30.559.30">
    <property type="entry name" value="Nonribosomal peptide synthetase, condensation domain"/>
    <property type="match status" value="1"/>
</dbReference>
<evidence type="ECO:0000256" key="3">
    <source>
        <dbReference type="ARBA" id="ARBA00001907"/>
    </source>
</evidence>
<evidence type="ECO:0000313" key="15">
    <source>
        <dbReference type="Proteomes" id="UP000295684"/>
    </source>
</evidence>
<name>A0A4V2RZA7_9SPHI</name>
<reference evidence="14 15" key="3">
    <citation type="submission" date="2019-03" db="EMBL/GenBank/DDBJ databases">
        <title>Genomic Encyclopedia of Type Strains, Phase IV (KMG-IV): sequencing the most valuable type-strain genomes for metagenomic binning, comparative biology and taxonomic classification.</title>
        <authorList>
            <person name="Goeker M."/>
        </authorList>
    </citation>
    <scope>NUCLEOTIDE SEQUENCE [LARGE SCALE GENOMIC DNA]</scope>
    <source>
        <strain evidence="14 15">DSM 103236</strain>
    </source>
</reference>
<proteinExistence type="inferred from homology"/>
<evidence type="ECO:0000313" key="13">
    <source>
        <dbReference type="EMBL" id="GGE49039.1"/>
    </source>
</evidence>
<dbReference type="OrthoDB" id="5562587at2"/>
<gene>
    <name evidence="14" type="ORF">EV200_10410</name>
    <name evidence="13" type="ORF">GCM10011413_13970</name>
</gene>
<comment type="similarity">
    <text evidence="4">Belongs to the acyltransferase PapA5 family.</text>
</comment>
<dbReference type="InterPro" id="IPR052058">
    <property type="entry name" value="Alcohol_O-acetyltransferase"/>
</dbReference>
<protein>
    <recommendedName>
        <fullName evidence="6">Phthiocerol/phthiodiolone dimycocerosyl transferase</fullName>
        <ecNumber evidence="5">2.3.1.282</ecNumber>
    </recommendedName>
    <alternativeName>
        <fullName evidence="11">Acyltransferase PapA5</fullName>
    </alternativeName>
    <alternativeName>
        <fullName evidence="9">Phthiocerol/phthiodiolone O-acyltransferase</fullName>
    </alternativeName>
    <alternativeName>
        <fullName evidence="10">Polyketide synthase-associated protein A5</fullName>
    </alternativeName>
</protein>
<dbReference type="InterPro" id="IPR031641">
    <property type="entry name" value="PapA_C"/>
</dbReference>
<dbReference type="Proteomes" id="UP000295684">
    <property type="component" value="Unassembled WGS sequence"/>
</dbReference>
<evidence type="ECO:0000313" key="16">
    <source>
        <dbReference type="Proteomes" id="UP000622648"/>
    </source>
</evidence>
<comment type="catalytic activity">
    <reaction evidence="2">
        <text>2 a mycocerosyl-[mycocerosic acid synthase] + a phenolphthiocerol = a dimycocerosyl phenolphthiocerol + 2 holo-[mycocerosic acid synthase].</text>
        <dbReference type="EC" id="2.3.1.282"/>
    </reaction>
</comment>
<dbReference type="EMBL" id="BMJO01000002">
    <property type="protein sequence ID" value="GGE49039.1"/>
    <property type="molecule type" value="Genomic_DNA"/>
</dbReference>
<dbReference type="GO" id="GO:0016746">
    <property type="term" value="F:acyltransferase activity"/>
    <property type="evidence" value="ECO:0007669"/>
    <property type="project" value="UniProtKB-KW"/>
</dbReference>
<dbReference type="Proteomes" id="UP000622648">
    <property type="component" value="Unassembled WGS sequence"/>
</dbReference>
<evidence type="ECO:0000256" key="7">
    <source>
        <dbReference type="ARBA" id="ARBA00022679"/>
    </source>
</evidence>
<evidence type="ECO:0000256" key="2">
    <source>
        <dbReference type="ARBA" id="ARBA00000625"/>
    </source>
</evidence>
<keyword evidence="8" id="KW-0012">Acyltransferase</keyword>
<dbReference type="EMBL" id="SLWO01000004">
    <property type="protein sequence ID" value="TCO24975.1"/>
    <property type="molecule type" value="Genomic_DNA"/>
</dbReference>
<comment type="catalytic activity">
    <reaction evidence="3">
        <text>2 a mycocerosyl-[mycocerosic acid synthase] + a phthiodiolone = a dimycocerosyl phthiodiolone + 2 holo-[mycocerosic acid synthase].</text>
        <dbReference type="EC" id="2.3.1.282"/>
    </reaction>
</comment>
<evidence type="ECO:0000256" key="9">
    <source>
        <dbReference type="ARBA" id="ARBA00030465"/>
    </source>
</evidence>
<dbReference type="Pfam" id="PF16911">
    <property type="entry name" value="PapA_C"/>
    <property type="match status" value="1"/>
</dbReference>
<comment type="caution">
    <text evidence="14">The sequence shown here is derived from an EMBL/GenBank/DDBJ whole genome shotgun (WGS) entry which is preliminary data.</text>
</comment>
<reference evidence="13" key="4">
    <citation type="submission" date="2024-05" db="EMBL/GenBank/DDBJ databases">
        <authorList>
            <person name="Sun Q."/>
            <person name="Zhou Y."/>
        </authorList>
    </citation>
    <scope>NUCLEOTIDE SEQUENCE</scope>
    <source>
        <strain evidence="13">CGMCC 1.15644</strain>
    </source>
</reference>
<keyword evidence="16" id="KW-1185">Reference proteome</keyword>
<dbReference type="RefSeq" id="WP_132532295.1">
    <property type="nucleotide sequence ID" value="NZ_BMJO01000002.1"/>
</dbReference>
<dbReference type="Gene3D" id="3.30.559.10">
    <property type="entry name" value="Chloramphenicol acetyltransferase-like domain"/>
    <property type="match status" value="1"/>
</dbReference>
<evidence type="ECO:0000256" key="11">
    <source>
        <dbReference type="ARBA" id="ARBA00033407"/>
    </source>
</evidence>
<reference evidence="16" key="2">
    <citation type="journal article" date="2019" name="Int. J. Syst. Evol. Microbiol.">
        <title>The Global Catalogue of Microorganisms (GCM) 10K type strain sequencing project: providing services to taxonomists for standard genome sequencing and annotation.</title>
        <authorList>
            <consortium name="The Broad Institute Genomics Platform"/>
            <consortium name="The Broad Institute Genome Sequencing Center for Infectious Disease"/>
            <person name="Wu L."/>
            <person name="Ma J."/>
        </authorList>
    </citation>
    <scope>NUCLEOTIDE SEQUENCE [LARGE SCALE GENOMIC DNA]</scope>
    <source>
        <strain evidence="16">CGMCC 1.15644</strain>
    </source>
</reference>
<evidence type="ECO:0000256" key="4">
    <source>
        <dbReference type="ARBA" id="ARBA00006558"/>
    </source>
</evidence>
<feature type="domain" description="Phthiocerol/phthiodiolone dimycocerosyl transferase C-terminal" evidence="12">
    <location>
        <begin position="207"/>
        <end position="347"/>
    </location>
</feature>
<evidence type="ECO:0000259" key="12">
    <source>
        <dbReference type="Pfam" id="PF16911"/>
    </source>
</evidence>
<accession>A0A4V2RZA7</accession>
<dbReference type="EC" id="2.3.1.282" evidence="5"/>
<evidence type="ECO:0000256" key="8">
    <source>
        <dbReference type="ARBA" id="ARBA00023315"/>
    </source>
</evidence>
<comment type="catalytic activity">
    <reaction evidence="1">
        <text>2 a mycocerosyl-[mycocerosic acid synthase] + a phthiocerol = a dimycocerosyl phthiocerol + 2 holo-[mycocerosic acid synthase].</text>
        <dbReference type="EC" id="2.3.1.282"/>
    </reaction>
</comment>